<gene>
    <name evidence="2" type="ORF">AVDCRST_MAG18-802</name>
</gene>
<dbReference type="EMBL" id="CADCWN010000056">
    <property type="protein sequence ID" value="CAA9557543.1"/>
    <property type="molecule type" value="Genomic_DNA"/>
</dbReference>
<reference evidence="2" key="1">
    <citation type="submission" date="2020-02" db="EMBL/GenBank/DDBJ databases">
        <authorList>
            <person name="Meier V. D."/>
        </authorList>
    </citation>
    <scope>NUCLEOTIDE SEQUENCE</scope>
    <source>
        <strain evidence="2">AVDCRST_MAG18</strain>
    </source>
</reference>
<name>A0A6J4UV92_9BACT</name>
<dbReference type="AlphaFoldDB" id="A0A6J4UV92"/>
<proteinExistence type="predicted"/>
<dbReference type="Pfam" id="PF18480">
    <property type="entry name" value="DUF5615"/>
    <property type="match status" value="1"/>
</dbReference>
<accession>A0A6J4UV92</accession>
<evidence type="ECO:0000259" key="1">
    <source>
        <dbReference type="Pfam" id="PF18480"/>
    </source>
</evidence>
<protein>
    <recommendedName>
        <fullName evidence="1">DUF5615 domain-containing protein</fullName>
    </recommendedName>
</protein>
<evidence type="ECO:0000313" key="2">
    <source>
        <dbReference type="EMBL" id="CAA9557543.1"/>
    </source>
</evidence>
<organism evidence="2">
    <name type="scientific">uncultured Thermomicrobiales bacterium</name>
    <dbReference type="NCBI Taxonomy" id="1645740"/>
    <lineage>
        <taxon>Bacteria</taxon>
        <taxon>Pseudomonadati</taxon>
        <taxon>Thermomicrobiota</taxon>
        <taxon>Thermomicrobia</taxon>
        <taxon>Thermomicrobiales</taxon>
        <taxon>environmental samples</taxon>
    </lineage>
</organism>
<feature type="domain" description="DUF5615" evidence="1">
    <location>
        <begin position="3"/>
        <end position="109"/>
    </location>
</feature>
<dbReference type="InterPro" id="IPR041049">
    <property type="entry name" value="DUF5615"/>
</dbReference>
<sequence>MARLYADENFPFLVVERLRGLGHNVLTSREAGNAGCSVPDEDVLSFAIAERRAVLTLNPLHVIRLHRATPAHAGIIVCTFDADFVGQAARIDQVIHSTGELAGCLLRVNRHNLSQR</sequence>